<dbReference type="EMBL" id="FOIB01000003">
    <property type="protein sequence ID" value="SET81713.1"/>
    <property type="molecule type" value="Genomic_DNA"/>
</dbReference>
<comment type="caution">
    <text evidence="2">The sequence shown here is derived from an EMBL/GenBank/DDBJ whole genome shotgun (WGS) entry which is preliminary data.</text>
</comment>
<evidence type="ECO:0008006" key="6">
    <source>
        <dbReference type="Google" id="ProtNLM"/>
    </source>
</evidence>
<evidence type="ECO:0000256" key="1">
    <source>
        <dbReference type="SAM" id="SignalP"/>
    </source>
</evidence>
<dbReference type="EMBL" id="BJXR01000039">
    <property type="protein sequence ID" value="GEN10478.1"/>
    <property type="molecule type" value="Genomic_DNA"/>
</dbReference>
<dbReference type="AlphaFoldDB" id="A0A511TBE9"/>
<keyword evidence="1" id="KW-0732">Signal</keyword>
<protein>
    <recommendedName>
        <fullName evidence="6">Lipoprotein</fullName>
    </recommendedName>
</protein>
<gene>
    <name evidence="2" type="ORF">MFU01_55150</name>
    <name evidence="3" type="ORF">SAMN05443572_103352</name>
</gene>
<dbReference type="RefSeq" id="WP_074952265.1">
    <property type="nucleotide sequence ID" value="NZ_BJXR01000039.1"/>
</dbReference>
<dbReference type="STRING" id="1334629.MFUL124B02_23480"/>
<evidence type="ECO:0000313" key="2">
    <source>
        <dbReference type="EMBL" id="GEN10478.1"/>
    </source>
</evidence>
<dbReference type="Proteomes" id="UP000183760">
    <property type="component" value="Unassembled WGS sequence"/>
</dbReference>
<evidence type="ECO:0000313" key="4">
    <source>
        <dbReference type="Proteomes" id="UP000183760"/>
    </source>
</evidence>
<accession>A0A511TBE9</accession>
<reference evidence="3 4" key="1">
    <citation type="submission" date="2016-10" db="EMBL/GenBank/DDBJ databases">
        <authorList>
            <person name="Varghese N."/>
            <person name="Submissions S."/>
        </authorList>
    </citation>
    <scope>NUCLEOTIDE SEQUENCE [LARGE SCALE GENOMIC DNA]</scope>
    <source>
        <strain evidence="3 4">DSM 16525</strain>
    </source>
</reference>
<feature type="signal peptide" evidence="1">
    <location>
        <begin position="1"/>
        <end position="24"/>
    </location>
</feature>
<evidence type="ECO:0000313" key="3">
    <source>
        <dbReference type="EMBL" id="SET81713.1"/>
    </source>
</evidence>
<sequence>MPRHLSTLHTLTALTAFATLSTAAAEERGQPVAPQATAPGVVVTEKATPHSAPTYSDARMESVARTCGADAIGSITPDGAIRCQSKPATLAQTAPRELLAGTYYVSIPAIACTPQGAAAAATAGQCSGGGTLRTDGDNLFPCTVNANATRNTFVCGLDLPNGAQIQEVIAYGLDYSTAGYFEAAIWSTGDTTFGPTYFSSFGGTWQSSGVAFNGGFTSFPIFSASQPPHTVTVGNRYTIGFGTRDPNSGISFYGFRARYFLP</sequence>
<evidence type="ECO:0000313" key="5">
    <source>
        <dbReference type="Proteomes" id="UP000321514"/>
    </source>
</evidence>
<organism evidence="2 5">
    <name type="scientific">Myxococcus fulvus</name>
    <dbReference type="NCBI Taxonomy" id="33"/>
    <lineage>
        <taxon>Bacteria</taxon>
        <taxon>Pseudomonadati</taxon>
        <taxon>Myxococcota</taxon>
        <taxon>Myxococcia</taxon>
        <taxon>Myxococcales</taxon>
        <taxon>Cystobacterineae</taxon>
        <taxon>Myxococcaceae</taxon>
        <taxon>Myxococcus</taxon>
    </lineage>
</organism>
<proteinExistence type="predicted"/>
<reference evidence="2 5" key="2">
    <citation type="submission" date="2019-07" db="EMBL/GenBank/DDBJ databases">
        <title>Whole genome shotgun sequence of Myxococcus fulvus NBRC 100333.</title>
        <authorList>
            <person name="Hosoyama A."/>
            <person name="Uohara A."/>
            <person name="Ohji S."/>
            <person name="Ichikawa N."/>
        </authorList>
    </citation>
    <scope>NUCLEOTIDE SEQUENCE [LARGE SCALE GENOMIC DNA]</scope>
    <source>
        <strain evidence="2 5">NBRC 100333</strain>
    </source>
</reference>
<dbReference type="Proteomes" id="UP000321514">
    <property type="component" value="Unassembled WGS sequence"/>
</dbReference>
<name>A0A511TBE9_MYXFU</name>
<feature type="chain" id="PRO_5022707697" description="Lipoprotein" evidence="1">
    <location>
        <begin position="25"/>
        <end position="262"/>
    </location>
</feature>
<keyword evidence="4" id="KW-1185">Reference proteome</keyword>